<dbReference type="InterPro" id="IPR050168">
    <property type="entry name" value="AAA_ATPase_domain"/>
</dbReference>
<gene>
    <name evidence="3" type="primary">ftsH</name>
</gene>
<feature type="domain" description="ATPase AAA-type core" evidence="2">
    <location>
        <begin position="2234"/>
        <end position="2280"/>
    </location>
</feature>
<dbReference type="GO" id="GO:0051301">
    <property type="term" value="P:cell division"/>
    <property type="evidence" value="ECO:0007669"/>
    <property type="project" value="UniProtKB-KW"/>
</dbReference>
<dbReference type="GeneID" id="26378718"/>
<dbReference type="PANTHER" id="PTHR23077">
    <property type="entry name" value="AAA-FAMILY ATPASE"/>
    <property type="match status" value="1"/>
</dbReference>
<feature type="compositionally biased region" description="Basic and acidic residues" evidence="1">
    <location>
        <begin position="650"/>
        <end position="677"/>
    </location>
</feature>
<evidence type="ECO:0000259" key="2">
    <source>
        <dbReference type="Pfam" id="PF00004"/>
    </source>
</evidence>
<evidence type="ECO:0000256" key="1">
    <source>
        <dbReference type="SAM" id="MobiDB-lite"/>
    </source>
</evidence>
<feature type="region of interest" description="Disordered" evidence="1">
    <location>
        <begin position="192"/>
        <end position="211"/>
    </location>
</feature>
<dbReference type="GO" id="GO:0016887">
    <property type="term" value="F:ATP hydrolysis activity"/>
    <property type="evidence" value="ECO:0007669"/>
    <property type="project" value="InterPro"/>
</dbReference>
<feature type="region of interest" description="Disordered" evidence="1">
    <location>
        <begin position="896"/>
        <end position="915"/>
    </location>
</feature>
<keyword evidence="3" id="KW-0132">Cell division</keyword>
<name>A0A0S2LP67_9CHLO</name>
<dbReference type="Gene3D" id="3.40.50.300">
    <property type="entry name" value="P-loop containing nucleotide triphosphate hydrolases"/>
    <property type="match status" value="2"/>
</dbReference>
<dbReference type="Pfam" id="PF00004">
    <property type="entry name" value="AAA"/>
    <property type="match status" value="1"/>
</dbReference>
<dbReference type="Gene3D" id="1.10.8.60">
    <property type="match status" value="1"/>
</dbReference>
<feature type="region of interest" description="Disordered" evidence="1">
    <location>
        <begin position="630"/>
        <end position="677"/>
    </location>
</feature>
<keyword evidence="3" id="KW-0934">Plastid</keyword>
<dbReference type="InterPro" id="IPR027417">
    <property type="entry name" value="P-loop_NTPase"/>
</dbReference>
<dbReference type="PANTHER" id="PTHR23077:SF117">
    <property type="entry name" value="AAA+ ATPASE DOMAIN-CONTAINING PROTEIN"/>
    <property type="match status" value="1"/>
</dbReference>
<keyword evidence="3" id="KW-0131">Cell cycle</keyword>
<geneLocation type="chloroplast" evidence="3"/>
<keyword evidence="3" id="KW-0150">Chloroplast</keyword>
<proteinExistence type="predicted"/>
<evidence type="ECO:0000313" key="3">
    <source>
        <dbReference type="EMBL" id="ALO63030.1"/>
    </source>
</evidence>
<organism evidence="3">
    <name type="scientific">Hafniomonas laevis</name>
    <dbReference type="NCBI Taxonomy" id="436124"/>
    <lineage>
        <taxon>Eukaryota</taxon>
        <taxon>Viridiplantae</taxon>
        <taxon>Chlorophyta</taxon>
        <taxon>core chlorophytes</taxon>
        <taxon>Chlorophyceae</taxon>
        <taxon>CS clade</taxon>
        <taxon>Chlamydomonadales</taxon>
        <taxon>Dunaliellaceae</taxon>
        <taxon>Hafniomonas</taxon>
    </lineage>
</organism>
<reference evidence="3" key="1">
    <citation type="journal article" date="2015" name="BMC Evol. Biol.">
        <title>Chloroplast phylogenomic analysis of chlorophyte green algae identifies a novel lineage sister to the Sphaeropleales (Chlorophyceae).</title>
        <authorList>
            <person name="Lemieux C."/>
            <person name="Vincent A.T."/>
            <person name="Labarre A."/>
            <person name="Otis C."/>
            <person name="Turmel M."/>
        </authorList>
    </citation>
    <scope>NUCLEOTIDE SEQUENCE</scope>
</reference>
<dbReference type="GO" id="GO:0005524">
    <property type="term" value="F:ATP binding"/>
    <property type="evidence" value="ECO:0007669"/>
    <property type="project" value="InterPro"/>
</dbReference>
<feature type="region of interest" description="Disordered" evidence="1">
    <location>
        <begin position="825"/>
        <end position="845"/>
    </location>
</feature>
<dbReference type="InterPro" id="IPR003959">
    <property type="entry name" value="ATPase_AAA_core"/>
</dbReference>
<dbReference type="SUPFAM" id="SSF52540">
    <property type="entry name" value="P-loop containing nucleoside triphosphate hydrolases"/>
    <property type="match status" value="1"/>
</dbReference>
<protein>
    <submittedName>
        <fullName evidence="3">Cell division protein</fullName>
    </submittedName>
</protein>
<sequence length="2844" mass="327024">MFFPKKLTFLQYWVHLKITSIESTCAVQSNYKKIGSFQPAKNIIKLSTKQLQACSLQRYTASSEYLPDVIQQAPHLYSRVSQDPQVTSIPDTKTIMKPQVNLGNILAQPKPWYSYWILPFVGFITVLPNLTPIRGSKDSMVLNPYSYGFKYLKPVETTVASRSIGSHLGGFESTRLYRYFSNSLLLNDRRVRSAANTRQSDSRSEYSKNERSGFPQGILGFTRGSAHSVKVLTGVPVSNSIPSLMSTKALESFPRNLRKLNPVNAYSFSKPVWVDQGTLVTRRMSGKTVVASKRIVNYSLCSSSIKLSNVMSFATAKDWVKDLNHQIASHKKTPIISYKTLETSFDLLVKQLLFSKDIGFPNAFLTKAMSANSTNELNTTPMQGTNALLYVLKKGYPSETNLIESGQKPQTVALERSINNNSFRFLASYQDALYFYTYIRNTQLPNKGDKIEKLAFFPRKAGSSESRSFIPVKSEMLTKIDYPNKIQAFQNTFEKERTRNHSQNITPSGSRSMNFKSYGNALDLRVIKDFQNEESILKRQMQLPTKDSNTVNSISNSISLISKNVGPNIAVRSQSSDTNVKKYIHYIKSRLITSLHSIKYRQDSEVYLQPAISLNTRTPFNSDKNLLNLDSSRHQPDYYNRVHRSTTQEGRSEYSSLREDARSKYSTEERKGSRSKEKLIRNFSFNLAKNSKNRTSPVGDKKPSTLQQLNSKQLQTFLRNIEHKNHSKNSTTRASQLLSKNPLTLKAPNLSLTNAPFGQVAKDLLSNSQKQFSHPNINVQPSDLLRIKHFVFLSNREKIEYKHYRTLEVILKDEKLLYETLIRQNQKQKRRKKKRKRWTRRRRKRKRKLLRPIWTTIHLAKVINQRRLANPFSSSRISRLASQKLITTSSLVSSRVSSTHPPHVNSNSHLVTNPPHLKMSIRDAHPLLLRVTKVPIHSSSSSSDLFATKQFYKLSKKSLVELTNNKRYKTKIKTVLKAFEKVQVEKTKNKLNKQVLTLLTQSYIRTQYKSAQLKSGFDNTKMGMSVANTRQRNFSQNERMSEANTRPRNFNLAKHDSAQKRISAMLEYNRIMYDRLQAFLINYGTNIDKNWQRDSRLSPLASASSYSKVNSLHTKIIHNAPKEEWLWLFKYITGEIPQHPINSSIDQLRSIWAMSKLQSTNQWTGWKNFYYQEFKKGLTPTYELWQDKKPDKRYNVNNLKKRQYKHIKQLQRLRLAPQLDRGTYFALQRDLMKLTALGSPYQKTVDSLSDQIFLNRPIDKLRMTLKSLKTVSSYNRLKETGPLHGKSDETYQKMNSYVTETNRNYFNYQEQAKNHASISHVMTKKPILDLYATWWDTTETTGWGWKTLQYGAPWDRKTLYLPTKLTSALSINYSPIVKQSYSFNNQTSWTPNSNFMIAFTSDLGTIQEFHVILLVATILLHICAFLGLLSLGEVRYSTKVNLILAYKLSTIPLKVINTAIQPLFKEQATCYGQGAEDSLRVSNSNKYSLRSFNLTEQKNSELTTLTTSGNINKNINITLNTYKFGFYGSLKQLVKKVLRHKNTQSHFSESSPIKPIGHAATESTRSSALLVNTSIHYETNPPLVNSSDFVPLRVNKIPSYLPINKLSKLELRKIGLQNTLTGRKLRKVGLKLSYSTYYATINLIESLIDNFRDTTRSVYDFFSLPENFSPNPDEVGLDVLANFIYDFEEPLIELLPDLVETQTDKYLDRYLLTLSILGPIGLFVQQRCKWFYRMFVGLLYEADADYRKDEEELHILYTIWAEVLNKAAEDLDLEASVIASQEDQRILLLEHLLVSSLLEQAKRRSAFIKPNAGQVIFDNSLTGLIKEIKPATINHLQNHSSSASSRKLEYSLRSSSSSSSFELLRTIRYKNYINLLKNTQYGSKDADSLSLIKNFMTRMRGSLDIAEDVKNSKLSKSSLSNSQFVSTWIADQYVLYKTDETDLFIEINVPKSFASLPAIKHWDTLHQPIGAATCQIYSGILTKQMAKNILLIADNTAEKTQILQALAGETEVKLILDNSSRYASISQSVAVGMRLLRDVFDAVALQTPCIFVLEDIHLIGEKRPFLISDEDLALVTNSGLGLEQHQLYEKIQKIQQHSKHRISYFKKAYRGDAADSLPTNLLCYELFSTDLPRTEWRSSNYPIPIDFHSDLNDTHQPLGKASQLIRPASHLLLSETQVSHDNSNTKISHFVNEPTWSTKLDENQQKNNTSSSLRGKVSSIADGALANISVKLDRITQLLVIMDNVRKNKGFIVFGTTNKPQILDPALRRPGRLEETIYLPSIPNILTKWEILNSQMKSSYILPMKSGRSKVTLDLFSVYSNIQKTPTINQSNLLLALAQCLQNKKKIHVVNTPVYEKMNVANTCQSTTIQTAYRFAHRANKGVKKQKSILKMQFMSQLLTEPKTPTSGLRQIAYSRLATQKVQFPNTRLNKFLNEVVSTSYEQTAKSLFEIITHQTSTNMLLFKNASLKKQLAHMEDTIYLKLYSGKELFKNELSFVFAGIIANYFATFAQTRTLRGSLDTRLSLVSLANTRQRNFSKNERMSEANTRPRNFSNSILDTTKDHNWQTATSLIYSYIQKRAIYNKNTYIQKLFNRHSGSISGFASPPTTALLLPAKRYENYLRAERDYEQTSLSQRTLSLQNKIEFHLNQRVLKRLYRLPIKEFYKSEIIENSLTTFSSSNLVLPRNTRNFVQQNMQSKSNFYYRNIFLNRHRHYLTNQWWTGHLTEYNIENTVMSEIDFRSYFVDKTKVIGFTGDLILDFPDADQHYNLKHRRWYLQSTSWKSWYDLEKGLTTDIMNHYIVEIYTQTYRVLNTNRELLDHYVSKILVNYQLQEIDRISDLKQFT</sequence>
<feature type="compositionally biased region" description="Basic and acidic residues" evidence="1">
    <location>
        <begin position="200"/>
        <end position="211"/>
    </location>
</feature>
<feature type="compositionally biased region" description="Basic residues" evidence="1">
    <location>
        <begin position="826"/>
        <end position="845"/>
    </location>
</feature>
<accession>A0A0S2LP67</accession>
<dbReference type="EMBL" id="KT625415">
    <property type="protein sequence ID" value="ALO63030.1"/>
    <property type="molecule type" value="Genomic_DNA"/>
</dbReference>
<dbReference type="RefSeq" id="YP_009184947.1">
    <property type="nucleotide sequence ID" value="NC_028583.1"/>
</dbReference>